<dbReference type="InterPro" id="IPR014327">
    <property type="entry name" value="RNA_pol_sigma70_bacteroid"/>
</dbReference>
<dbReference type="EMBL" id="BAABEY010000023">
    <property type="protein sequence ID" value="GAA4439816.1"/>
    <property type="molecule type" value="Genomic_DNA"/>
</dbReference>
<dbReference type="Proteomes" id="UP001501508">
    <property type="component" value="Unassembled WGS sequence"/>
</dbReference>
<feature type="domain" description="RNA polymerase sigma factor 70 region 4 type 2" evidence="6">
    <location>
        <begin position="122"/>
        <end position="173"/>
    </location>
</feature>
<dbReference type="CDD" id="cd06171">
    <property type="entry name" value="Sigma70_r4"/>
    <property type="match status" value="1"/>
</dbReference>
<dbReference type="RefSeq" id="WP_345028979.1">
    <property type="nucleotide sequence ID" value="NZ_BAABEY010000023.1"/>
</dbReference>
<evidence type="ECO:0000256" key="4">
    <source>
        <dbReference type="ARBA" id="ARBA00023163"/>
    </source>
</evidence>
<evidence type="ECO:0000256" key="1">
    <source>
        <dbReference type="ARBA" id="ARBA00010641"/>
    </source>
</evidence>
<dbReference type="InterPro" id="IPR039425">
    <property type="entry name" value="RNA_pol_sigma-70-like"/>
</dbReference>
<protein>
    <submittedName>
        <fullName evidence="7">RNA polymerase sigma-70 factor</fullName>
    </submittedName>
</protein>
<gene>
    <name evidence="7" type="ORF">GCM10023091_22560</name>
</gene>
<dbReference type="Pfam" id="PF04542">
    <property type="entry name" value="Sigma70_r2"/>
    <property type="match status" value="1"/>
</dbReference>
<keyword evidence="8" id="KW-1185">Reference proteome</keyword>
<dbReference type="Gene3D" id="1.10.1740.10">
    <property type="match status" value="1"/>
</dbReference>
<reference evidence="8" key="1">
    <citation type="journal article" date="2019" name="Int. J. Syst. Evol. Microbiol.">
        <title>The Global Catalogue of Microorganisms (GCM) 10K type strain sequencing project: providing services to taxonomists for standard genome sequencing and annotation.</title>
        <authorList>
            <consortium name="The Broad Institute Genomics Platform"/>
            <consortium name="The Broad Institute Genome Sequencing Center for Infectious Disease"/>
            <person name="Wu L."/>
            <person name="Ma J."/>
        </authorList>
    </citation>
    <scope>NUCLEOTIDE SEQUENCE [LARGE SCALE GENOMIC DNA]</scope>
    <source>
        <strain evidence="8">JCM 31920</strain>
    </source>
</reference>
<dbReference type="InterPro" id="IPR013249">
    <property type="entry name" value="RNA_pol_sigma70_r4_t2"/>
</dbReference>
<dbReference type="SUPFAM" id="SSF88659">
    <property type="entry name" value="Sigma3 and sigma4 domains of RNA polymerase sigma factors"/>
    <property type="match status" value="1"/>
</dbReference>
<evidence type="ECO:0000259" key="6">
    <source>
        <dbReference type="Pfam" id="PF08281"/>
    </source>
</evidence>
<dbReference type="InterPro" id="IPR013325">
    <property type="entry name" value="RNA_pol_sigma_r2"/>
</dbReference>
<dbReference type="PANTHER" id="PTHR43133">
    <property type="entry name" value="RNA POLYMERASE ECF-TYPE SIGMA FACTO"/>
    <property type="match status" value="1"/>
</dbReference>
<accession>A0ABP8LZR9</accession>
<dbReference type="NCBIfam" id="TIGR02937">
    <property type="entry name" value="sigma70-ECF"/>
    <property type="match status" value="1"/>
</dbReference>
<keyword evidence="4" id="KW-0804">Transcription</keyword>
<dbReference type="Gene3D" id="1.10.10.10">
    <property type="entry name" value="Winged helix-like DNA-binding domain superfamily/Winged helix DNA-binding domain"/>
    <property type="match status" value="1"/>
</dbReference>
<name>A0ABP8LZR9_9BACT</name>
<feature type="domain" description="RNA polymerase sigma-70 region 2" evidence="5">
    <location>
        <begin position="24"/>
        <end position="91"/>
    </location>
</feature>
<comment type="caution">
    <text evidence="7">The sequence shown here is derived from an EMBL/GenBank/DDBJ whole genome shotgun (WGS) entry which is preliminary data.</text>
</comment>
<dbReference type="InterPro" id="IPR036388">
    <property type="entry name" value="WH-like_DNA-bd_sf"/>
</dbReference>
<organism evidence="7 8">
    <name type="scientific">Ravibacter arvi</name>
    <dbReference type="NCBI Taxonomy" id="2051041"/>
    <lineage>
        <taxon>Bacteria</taxon>
        <taxon>Pseudomonadati</taxon>
        <taxon>Bacteroidota</taxon>
        <taxon>Cytophagia</taxon>
        <taxon>Cytophagales</taxon>
        <taxon>Spirosomataceae</taxon>
        <taxon>Ravibacter</taxon>
    </lineage>
</organism>
<dbReference type="InterPro" id="IPR007627">
    <property type="entry name" value="RNA_pol_sigma70_r2"/>
</dbReference>
<sequence length="190" mass="21713">MGISSRSIGKQATGSSGEELVKELFTTYFDRLAYFAFRLLNDRELANDMAQDAFVKFWQVRSEVEDHPVAIKNFLYTTVKNSCLNAIRRQKVAGEYLSHLERESEPDGTVIEAIVTSEVLHLLDEAIEALPESYRRISTLAYLDGKKNQEIADLLDMSVNTVKKQKQRALELLRMKLTPELLALLLLLRY</sequence>
<dbReference type="InterPro" id="IPR013324">
    <property type="entry name" value="RNA_pol_sigma_r3/r4-like"/>
</dbReference>
<dbReference type="InterPro" id="IPR014284">
    <property type="entry name" value="RNA_pol_sigma-70_dom"/>
</dbReference>
<dbReference type="NCBIfam" id="TIGR02985">
    <property type="entry name" value="Sig70_bacteroi1"/>
    <property type="match status" value="1"/>
</dbReference>
<evidence type="ECO:0000256" key="2">
    <source>
        <dbReference type="ARBA" id="ARBA00023015"/>
    </source>
</evidence>
<evidence type="ECO:0000313" key="8">
    <source>
        <dbReference type="Proteomes" id="UP001501508"/>
    </source>
</evidence>
<evidence type="ECO:0000259" key="5">
    <source>
        <dbReference type="Pfam" id="PF04542"/>
    </source>
</evidence>
<evidence type="ECO:0000313" key="7">
    <source>
        <dbReference type="EMBL" id="GAA4439816.1"/>
    </source>
</evidence>
<keyword evidence="2" id="KW-0805">Transcription regulation</keyword>
<comment type="similarity">
    <text evidence="1">Belongs to the sigma-70 factor family. ECF subfamily.</text>
</comment>
<evidence type="ECO:0000256" key="3">
    <source>
        <dbReference type="ARBA" id="ARBA00023082"/>
    </source>
</evidence>
<dbReference type="Pfam" id="PF08281">
    <property type="entry name" value="Sigma70_r4_2"/>
    <property type="match status" value="1"/>
</dbReference>
<dbReference type="SUPFAM" id="SSF88946">
    <property type="entry name" value="Sigma2 domain of RNA polymerase sigma factors"/>
    <property type="match status" value="1"/>
</dbReference>
<proteinExistence type="inferred from homology"/>
<keyword evidence="3" id="KW-0731">Sigma factor</keyword>
<dbReference type="PANTHER" id="PTHR43133:SF46">
    <property type="entry name" value="RNA POLYMERASE SIGMA-70 FACTOR ECF SUBFAMILY"/>
    <property type="match status" value="1"/>
</dbReference>